<dbReference type="Pfam" id="PF13302">
    <property type="entry name" value="Acetyltransf_3"/>
    <property type="match status" value="1"/>
</dbReference>
<evidence type="ECO:0000259" key="1">
    <source>
        <dbReference type="Pfam" id="PF13302"/>
    </source>
</evidence>
<proteinExistence type="predicted"/>
<name>A0A1H9V0U0_9FIRM</name>
<dbReference type="InterPro" id="IPR016181">
    <property type="entry name" value="Acyl_CoA_acyltransferase"/>
</dbReference>
<gene>
    <name evidence="2" type="ORF">SAMN02910429_02340</name>
</gene>
<protein>
    <submittedName>
        <fullName evidence="2">Acetyltransferase (GNAT) domain-containing protein</fullName>
    </submittedName>
</protein>
<feature type="non-terminal residue" evidence="2">
    <location>
        <position position="1"/>
    </location>
</feature>
<keyword evidence="3" id="KW-1185">Reference proteome</keyword>
<feature type="domain" description="N-acetyltransferase" evidence="1">
    <location>
        <begin position="8"/>
        <end position="54"/>
    </location>
</feature>
<dbReference type="GO" id="GO:0016747">
    <property type="term" value="F:acyltransferase activity, transferring groups other than amino-acyl groups"/>
    <property type="evidence" value="ECO:0007669"/>
    <property type="project" value="InterPro"/>
</dbReference>
<dbReference type="InterPro" id="IPR000182">
    <property type="entry name" value="GNAT_dom"/>
</dbReference>
<dbReference type="EMBL" id="FOGW01000051">
    <property type="protein sequence ID" value="SES15004.1"/>
    <property type="molecule type" value="Genomic_DNA"/>
</dbReference>
<organism evidence="2 3">
    <name type="scientific">Lachnobacterium bovis</name>
    <dbReference type="NCBI Taxonomy" id="140626"/>
    <lineage>
        <taxon>Bacteria</taxon>
        <taxon>Bacillati</taxon>
        <taxon>Bacillota</taxon>
        <taxon>Clostridia</taxon>
        <taxon>Lachnospirales</taxon>
        <taxon>Lachnospiraceae</taxon>
        <taxon>Lachnobacterium</taxon>
    </lineage>
</organism>
<accession>A0A1H9V0U0</accession>
<dbReference type="AlphaFoldDB" id="A0A1H9V0U0"/>
<evidence type="ECO:0000313" key="3">
    <source>
        <dbReference type="Proteomes" id="UP000182471"/>
    </source>
</evidence>
<reference evidence="3" key="1">
    <citation type="submission" date="2016-10" db="EMBL/GenBank/DDBJ databases">
        <authorList>
            <person name="Varghese N."/>
            <person name="Submissions S."/>
        </authorList>
    </citation>
    <scope>NUCLEOTIDE SEQUENCE [LARGE SCALE GENOMIC DNA]</scope>
    <source>
        <strain evidence="3">S1b</strain>
    </source>
</reference>
<dbReference type="Gene3D" id="3.40.630.30">
    <property type="match status" value="1"/>
</dbReference>
<evidence type="ECO:0000313" key="2">
    <source>
        <dbReference type="EMBL" id="SES15004.1"/>
    </source>
</evidence>
<dbReference type="Proteomes" id="UP000182471">
    <property type="component" value="Unassembled WGS sequence"/>
</dbReference>
<sequence>IKLSSKEKRTKGIGTDAVMAIMRYAFDELGLNRLDVNMFTSNEPSKRLYKKCGWSEE</sequence>
<dbReference type="SUPFAM" id="SSF55729">
    <property type="entry name" value="Acyl-CoA N-acyltransferases (Nat)"/>
    <property type="match status" value="1"/>
</dbReference>
<keyword evidence="2" id="KW-0808">Transferase</keyword>